<feature type="transmembrane region" description="Helical" evidence="1">
    <location>
        <begin position="53"/>
        <end position="73"/>
    </location>
</feature>
<comment type="caution">
    <text evidence="2">The sequence shown here is derived from an EMBL/GenBank/DDBJ whole genome shotgun (WGS) entry which is preliminary data.</text>
</comment>
<dbReference type="EMBL" id="BMMF01000009">
    <property type="protein sequence ID" value="GGK42034.1"/>
    <property type="molecule type" value="Genomic_DNA"/>
</dbReference>
<reference evidence="2 3" key="1">
    <citation type="journal article" date="2014" name="Int. J. Syst. Evol. Microbiol.">
        <title>Complete genome sequence of Corynebacterium casei LMG S-19264T (=DSM 44701T), isolated from a smear-ripened cheese.</title>
        <authorList>
            <consortium name="US DOE Joint Genome Institute (JGI-PGF)"/>
            <person name="Walter F."/>
            <person name="Albersmeier A."/>
            <person name="Kalinowski J."/>
            <person name="Ruckert C."/>
        </authorList>
    </citation>
    <scope>NUCLEOTIDE SEQUENCE [LARGE SCALE GENOMIC DNA]</scope>
    <source>
        <strain evidence="2 3">CGMCC 1.9161</strain>
    </source>
</reference>
<proteinExistence type="predicted"/>
<feature type="transmembrane region" description="Helical" evidence="1">
    <location>
        <begin position="21"/>
        <end position="47"/>
    </location>
</feature>
<keyword evidence="1" id="KW-0812">Transmembrane</keyword>
<dbReference type="Proteomes" id="UP000600449">
    <property type="component" value="Unassembled WGS sequence"/>
</dbReference>
<accession>A0A917V635</accession>
<protein>
    <submittedName>
        <fullName evidence="2">Uncharacterized protein</fullName>
    </submittedName>
</protein>
<dbReference type="AlphaFoldDB" id="A0A917V635"/>
<name>A0A917V635_9HYPH</name>
<evidence type="ECO:0000256" key="1">
    <source>
        <dbReference type="SAM" id="Phobius"/>
    </source>
</evidence>
<gene>
    <name evidence="2" type="ORF">GCM10011322_31460</name>
</gene>
<evidence type="ECO:0000313" key="2">
    <source>
        <dbReference type="EMBL" id="GGK42034.1"/>
    </source>
</evidence>
<sequence>MSTSKSSGKTSSKSTRNLLTVVSVMILVGVEVFGVALAAGWAIAGLFELGATVSYVLMAVFSIMGLYLMWGFWKKAVEVEPVRG</sequence>
<keyword evidence="1" id="KW-0472">Membrane</keyword>
<evidence type="ECO:0000313" key="3">
    <source>
        <dbReference type="Proteomes" id="UP000600449"/>
    </source>
</evidence>
<organism evidence="2 3">
    <name type="scientific">Salinarimonas ramus</name>
    <dbReference type="NCBI Taxonomy" id="690164"/>
    <lineage>
        <taxon>Bacteria</taxon>
        <taxon>Pseudomonadati</taxon>
        <taxon>Pseudomonadota</taxon>
        <taxon>Alphaproteobacteria</taxon>
        <taxon>Hyphomicrobiales</taxon>
        <taxon>Salinarimonadaceae</taxon>
        <taxon>Salinarimonas</taxon>
    </lineage>
</organism>
<dbReference type="RefSeq" id="WP_188914196.1">
    <property type="nucleotide sequence ID" value="NZ_BMMF01000009.1"/>
</dbReference>
<keyword evidence="1" id="KW-1133">Transmembrane helix</keyword>
<keyword evidence="3" id="KW-1185">Reference proteome</keyword>